<evidence type="ECO:0000313" key="3">
    <source>
        <dbReference type="Proteomes" id="UP000182658"/>
    </source>
</evidence>
<feature type="transmembrane region" description="Helical" evidence="1">
    <location>
        <begin position="251"/>
        <end position="270"/>
    </location>
</feature>
<name>A0A1J7JA26_9PEZI</name>
<dbReference type="Proteomes" id="UP000182658">
    <property type="component" value="Unassembled WGS sequence"/>
</dbReference>
<gene>
    <name evidence="2" type="ORF">CONLIGDRAFT_684597</name>
</gene>
<keyword evidence="1" id="KW-1133">Transmembrane helix</keyword>
<feature type="transmembrane region" description="Helical" evidence="1">
    <location>
        <begin position="175"/>
        <end position="197"/>
    </location>
</feature>
<keyword evidence="3" id="KW-1185">Reference proteome</keyword>
<dbReference type="PANTHER" id="PTHR37577:SF1">
    <property type="entry name" value="INTEGRAL MEMBRANE PROTEIN"/>
    <property type="match status" value="1"/>
</dbReference>
<proteinExistence type="predicted"/>
<feature type="transmembrane region" description="Helical" evidence="1">
    <location>
        <begin position="122"/>
        <end position="141"/>
    </location>
</feature>
<feature type="transmembrane region" description="Helical" evidence="1">
    <location>
        <begin position="90"/>
        <end position="110"/>
    </location>
</feature>
<keyword evidence="1" id="KW-0812">Transmembrane</keyword>
<reference evidence="2 3" key="1">
    <citation type="submission" date="2016-10" db="EMBL/GenBank/DDBJ databases">
        <title>Draft genome sequence of Coniochaeta ligniaria NRRL30616, a lignocellulolytic fungus for bioabatement of inhibitors in plant biomass hydrolysates.</title>
        <authorList>
            <consortium name="DOE Joint Genome Institute"/>
            <person name="Jimenez D.J."/>
            <person name="Hector R.E."/>
            <person name="Riley R."/>
            <person name="Sun H."/>
            <person name="Grigoriev I.V."/>
            <person name="Van Elsas J.D."/>
            <person name="Nichols N.N."/>
        </authorList>
    </citation>
    <scope>NUCLEOTIDE SEQUENCE [LARGE SCALE GENOMIC DNA]</scope>
    <source>
        <strain evidence="2 3">NRRL 30616</strain>
    </source>
</reference>
<organism evidence="2 3">
    <name type="scientific">Coniochaeta ligniaria NRRL 30616</name>
    <dbReference type="NCBI Taxonomy" id="1408157"/>
    <lineage>
        <taxon>Eukaryota</taxon>
        <taxon>Fungi</taxon>
        <taxon>Dikarya</taxon>
        <taxon>Ascomycota</taxon>
        <taxon>Pezizomycotina</taxon>
        <taxon>Sordariomycetes</taxon>
        <taxon>Sordariomycetidae</taxon>
        <taxon>Coniochaetales</taxon>
        <taxon>Coniochaetaceae</taxon>
        <taxon>Coniochaeta</taxon>
    </lineage>
</organism>
<accession>A0A1J7JA26</accession>
<dbReference type="InterPro" id="IPR053018">
    <property type="entry name" value="Elsinochrome_Biosynth-Asso"/>
</dbReference>
<evidence type="ECO:0000313" key="2">
    <source>
        <dbReference type="EMBL" id="OIW26060.1"/>
    </source>
</evidence>
<feature type="transmembrane region" description="Helical" evidence="1">
    <location>
        <begin position="20"/>
        <end position="45"/>
    </location>
</feature>
<sequence length="314" mass="33341">MFDQVNCTSAPPNIASDAGIAGAGVLLSFTITSLIALLLSATLILQSPPKPSTIVRKLLNGYSDQQIMTGIGIQAVGLAKAASIAPYHFFLVWLLSLLSAATHNAALLALAGDFRRDWVLRWVRQALMGVNLVLSCVYGVFVLRSKIGGLPATMPVACAWQRTSASGPAADVGGAYVATILTIAGNVAVFALATWYLHSRAVGQGFFRLVQVVGLGLMAVSAVGAAIRAFLLSQAFGTPDVAIRDEGEKEWSFGQVLGLLLLVLPLVSAVEIYRGEIAVVTDGEEGERLVGGDREMQKRTVRRSFQPAPFFVKR</sequence>
<dbReference type="InParanoid" id="A0A1J7JA26"/>
<dbReference type="PANTHER" id="PTHR37577">
    <property type="entry name" value="INTEGRAL MEMBRANE PROTEIN"/>
    <property type="match status" value="1"/>
</dbReference>
<feature type="transmembrane region" description="Helical" evidence="1">
    <location>
        <begin position="209"/>
        <end position="231"/>
    </location>
</feature>
<dbReference type="EMBL" id="KV875101">
    <property type="protein sequence ID" value="OIW26060.1"/>
    <property type="molecule type" value="Genomic_DNA"/>
</dbReference>
<evidence type="ECO:0000256" key="1">
    <source>
        <dbReference type="SAM" id="Phobius"/>
    </source>
</evidence>
<dbReference type="OrthoDB" id="5414615at2759"/>
<dbReference type="AlphaFoldDB" id="A0A1J7JA26"/>
<protein>
    <submittedName>
        <fullName evidence="2">Uncharacterized protein</fullName>
    </submittedName>
</protein>
<keyword evidence="1" id="KW-0472">Membrane</keyword>